<organism evidence="1 2">
    <name type="scientific">Candidatus Portnoybacteria bacterium CG11_big_fil_rev_8_21_14_0_20_44_10</name>
    <dbReference type="NCBI Taxonomy" id="1974818"/>
    <lineage>
        <taxon>Bacteria</taxon>
        <taxon>Candidatus Portnoyibacteriota</taxon>
    </lineage>
</organism>
<dbReference type="AlphaFoldDB" id="A0A2H0KP55"/>
<reference evidence="1 2" key="1">
    <citation type="submission" date="2017-09" db="EMBL/GenBank/DDBJ databases">
        <title>Depth-based differentiation of microbial function through sediment-hosted aquifers and enrichment of novel symbionts in the deep terrestrial subsurface.</title>
        <authorList>
            <person name="Probst A.J."/>
            <person name="Ladd B."/>
            <person name="Jarett J.K."/>
            <person name="Geller-Mcgrath D.E."/>
            <person name="Sieber C.M."/>
            <person name="Emerson J.B."/>
            <person name="Anantharaman K."/>
            <person name="Thomas B.C."/>
            <person name="Malmstrom R."/>
            <person name="Stieglmeier M."/>
            <person name="Klingl A."/>
            <person name="Woyke T."/>
            <person name="Ryan C.M."/>
            <person name="Banfield J.F."/>
        </authorList>
    </citation>
    <scope>NUCLEOTIDE SEQUENCE [LARGE SCALE GENOMIC DNA]</scope>
    <source>
        <strain evidence="1">CG11_big_fil_rev_8_21_14_0_20_44_10</strain>
    </source>
</reference>
<comment type="caution">
    <text evidence="1">The sequence shown here is derived from an EMBL/GenBank/DDBJ whole genome shotgun (WGS) entry which is preliminary data.</text>
</comment>
<evidence type="ECO:0000313" key="1">
    <source>
        <dbReference type="EMBL" id="PIQ73948.1"/>
    </source>
</evidence>
<proteinExistence type="predicted"/>
<gene>
    <name evidence="1" type="ORF">COV85_04780</name>
</gene>
<dbReference type="Proteomes" id="UP000231550">
    <property type="component" value="Unassembled WGS sequence"/>
</dbReference>
<evidence type="ECO:0000313" key="2">
    <source>
        <dbReference type="Proteomes" id="UP000231550"/>
    </source>
</evidence>
<accession>A0A2H0KP55</accession>
<dbReference type="EMBL" id="PCVN01000129">
    <property type="protein sequence ID" value="PIQ73948.1"/>
    <property type="molecule type" value="Genomic_DNA"/>
</dbReference>
<protein>
    <submittedName>
        <fullName evidence="1">Uncharacterized protein</fullName>
    </submittedName>
</protein>
<name>A0A2H0KP55_9BACT</name>
<sequence>MNDNTASSTLTLWSEAGIIATNGDAIADFYIYGADTANWTLDSATSTQNYYTHKFCNETDNNCLASGPYGADFTALATSTQLLKGSVAASGQVAFQLSMHTPNPSTVYTQQSVVVTIQASAP</sequence>